<proteinExistence type="inferred from homology"/>
<dbReference type="FunFam" id="3.80.10.10:FF:000383">
    <property type="entry name" value="Leucine-rich repeat receptor protein kinase EMS1"/>
    <property type="match status" value="1"/>
</dbReference>
<gene>
    <name evidence="14" type="ORF">C2S53_005723</name>
</gene>
<dbReference type="PRINTS" id="PR00019">
    <property type="entry name" value="LEURICHRPT"/>
</dbReference>
<keyword evidence="6 12" id="KW-0732">Signal</keyword>
<evidence type="ECO:0000256" key="11">
    <source>
        <dbReference type="SAM" id="Phobius"/>
    </source>
</evidence>
<keyword evidence="8 11" id="KW-1133">Transmembrane helix</keyword>
<evidence type="ECO:0000256" key="10">
    <source>
        <dbReference type="ARBA" id="ARBA00023180"/>
    </source>
</evidence>
<keyword evidence="7" id="KW-0677">Repeat</keyword>
<dbReference type="InterPro" id="IPR046956">
    <property type="entry name" value="RLP23-like"/>
</dbReference>
<dbReference type="EMBL" id="SDAM02000060">
    <property type="protein sequence ID" value="KAH6833085.1"/>
    <property type="molecule type" value="Genomic_DNA"/>
</dbReference>
<dbReference type="PANTHER" id="PTHR48063">
    <property type="entry name" value="LRR RECEPTOR-LIKE KINASE"/>
    <property type="match status" value="1"/>
</dbReference>
<evidence type="ECO:0000256" key="12">
    <source>
        <dbReference type="SAM" id="SignalP"/>
    </source>
</evidence>
<protein>
    <recommendedName>
        <fullName evidence="13">Leucine-rich repeat-containing N-terminal plant-type domain-containing protein</fullName>
    </recommendedName>
</protein>
<feature type="signal peptide" evidence="12">
    <location>
        <begin position="1"/>
        <end position="27"/>
    </location>
</feature>
<dbReference type="SUPFAM" id="SSF52058">
    <property type="entry name" value="L domain-like"/>
    <property type="match status" value="3"/>
</dbReference>
<dbReference type="PROSITE" id="PS51450">
    <property type="entry name" value="LRR"/>
    <property type="match status" value="1"/>
</dbReference>
<dbReference type="Pfam" id="PF00560">
    <property type="entry name" value="LRR_1"/>
    <property type="match status" value="9"/>
</dbReference>
<name>A0AAD4JHA8_PERFH</name>
<keyword evidence="15" id="KW-1185">Reference proteome</keyword>
<dbReference type="PANTHER" id="PTHR48063:SF98">
    <property type="entry name" value="LRR RECEPTOR-LIKE SERINE_THREONINE-PROTEIN KINASE FLS2"/>
    <property type="match status" value="1"/>
</dbReference>
<accession>A0AAD4JHA8</accession>
<dbReference type="GO" id="GO:0006952">
    <property type="term" value="P:defense response"/>
    <property type="evidence" value="ECO:0007669"/>
    <property type="project" value="UniProtKB-ARBA"/>
</dbReference>
<keyword evidence="4" id="KW-0433">Leucine-rich repeat</keyword>
<comment type="caution">
    <text evidence="14">The sequence shown here is derived from an EMBL/GenBank/DDBJ whole genome shotgun (WGS) entry which is preliminary data.</text>
</comment>
<keyword evidence="10" id="KW-0325">Glycoprotein</keyword>
<dbReference type="GO" id="GO:0005886">
    <property type="term" value="C:plasma membrane"/>
    <property type="evidence" value="ECO:0007669"/>
    <property type="project" value="UniProtKB-SubCell"/>
</dbReference>
<dbReference type="InterPro" id="IPR001611">
    <property type="entry name" value="Leu-rich_rpt"/>
</dbReference>
<dbReference type="InterPro" id="IPR013210">
    <property type="entry name" value="LRR_N_plant-typ"/>
</dbReference>
<evidence type="ECO:0000256" key="7">
    <source>
        <dbReference type="ARBA" id="ARBA00022737"/>
    </source>
</evidence>
<evidence type="ECO:0000256" key="4">
    <source>
        <dbReference type="ARBA" id="ARBA00022614"/>
    </source>
</evidence>
<dbReference type="Proteomes" id="UP001190926">
    <property type="component" value="Unassembled WGS sequence"/>
</dbReference>
<keyword evidence="9 11" id="KW-0472">Membrane</keyword>
<comment type="subcellular location">
    <subcellularLocation>
        <location evidence="1">Cell membrane</location>
        <topology evidence="1">Single-pass type I membrane protein</topology>
    </subcellularLocation>
</comment>
<dbReference type="GO" id="GO:0051707">
    <property type="term" value="P:response to other organism"/>
    <property type="evidence" value="ECO:0007669"/>
    <property type="project" value="UniProtKB-ARBA"/>
</dbReference>
<evidence type="ECO:0000256" key="5">
    <source>
        <dbReference type="ARBA" id="ARBA00022692"/>
    </source>
</evidence>
<feature type="transmembrane region" description="Helical" evidence="11">
    <location>
        <begin position="897"/>
        <end position="919"/>
    </location>
</feature>
<dbReference type="InterPro" id="IPR032675">
    <property type="entry name" value="LRR_dom_sf"/>
</dbReference>
<evidence type="ECO:0000256" key="6">
    <source>
        <dbReference type="ARBA" id="ARBA00022729"/>
    </source>
</evidence>
<keyword evidence="5 11" id="KW-0812">Transmembrane</keyword>
<feature type="chain" id="PRO_5042245513" description="Leucine-rich repeat-containing N-terminal plant-type domain-containing protein" evidence="12">
    <location>
        <begin position="28"/>
        <end position="959"/>
    </location>
</feature>
<evidence type="ECO:0000313" key="15">
    <source>
        <dbReference type="Proteomes" id="UP001190926"/>
    </source>
</evidence>
<evidence type="ECO:0000259" key="13">
    <source>
        <dbReference type="Pfam" id="PF08263"/>
    </source>
</evidence>
<evidence type="ECO:0000256" key="1">
    <source>
        <dbReference type="ARBA" id="ARBA00004251"/>
    </source>
</evidence>
<sequence length="959" mass="107731">MMNCSMPTLFSLLFFIFFLSIPSFTISFSIRKNIIFCPEIEKQSLLSFKNSLKDPYKLLSSWDAEVNCCDWNRVICSNFTGHVHQLHLQANYYDSSFDQLSGKINPSLLNLKHLTYLNLSHNLFDGETIPSFMGLLSNLEHLDLSEAGFEGKIPHNIGNLSNLRTLHLEVNNVLEVDSLEWLFGLSKLEYLNMDQTNMSRATDWAKVINSLPSLLELHLSQCNLDFSHPPNNVNISTSLTFLDLSENGAYHDKFHQSFIVPVPVPLWCFQLRNLIFLDLSYNNFGGPIPTISNATKIQHINLNDNDFSNSSIPDWLYVCRNLEFVSLSSCSLEGKISDAVANLTSLKTLDLSYNSLSGSIPISLGYLLSLKELYLDGNKFTGNLPESLGQLYNLAALYIDNNKLEGIVTEIHFSNLSKLLSFHASGNRLTLNVGPNWVPPIQLEDLALGSWSFGVDSEIPSWLRMQRNITQLDLSNTGISGNTPRWFFNTWYLNVSHNNLHGTIPQIIGTSENQYLCMRSNKLSGSLPTIGARVNLLDLSHNLFSEGISDLLCNTTNEEYRLRFLLLEGNQLSGELPDCWNNFPALTHLKLGNNTMYGSIPHSIGFLARLESLSLHSNKFSGQMPFTMHNCTNLWKIHLSHNNLNGKLPSWIGTTLVNLEILILHSNKLSGEIPSEICHLQSLKIFDLANNQFSGIIPRCVSNFTAMATKRRLQFKDDHNYIGYAERYSGKGFYLETISESASIWTKGVELQYSTTLSLVTFLDLSMNNLSGDIPKEVTSLVELRSLNLSGNHLTGSIPESIGDMKQLESLDLSNNSLLDQIPNGLSLISSLSHLNVSFNKLIGRIPEGTQLGTLEASSFIGNDLCGPPLTRKCSHDGDEVHPKKEKNEGEKAEIEWLYVFISLGFAVGFSSVCTALVLNKSWRHAYFRLLDCMWDNLCMYFYIKWKRLTKPTASTSPT</sequence>
<reference evidence="14 15" key="1">
    <citation type="journal article" date="2021" name="Nat. Commun.">
        <title>Incipient diploidization of the medicinal plant Perilla within 10,000 years.</title>
        <authorList>
            <person name="Zhang Y."/>
            <person name="Shen Q."/>
            <person name="Leng L."/>
            <person name="Zhang D."/>
            <person name="Chen S."/>
            <person name="Shi Y."/>
            <person name="Ning Z."/>
            <person name="Chen S."/>
        </authorList>
    </citation>
    <scope>NUCLEOTIDE SEQUENCE [LARGE SCALE GENOMIC DNA]</scope>
    <source>
        <strain evidence="15">cv. PC099</strain>
    </source>
</reference>
<dbReference type="Pfam" id="PF08263">
    <property type="entry name" value="LRRNT_2"/>
    <property type="match status" value="1"/>
</dbReference>
<feature type="domain" description="Leucine-rich repeat-containing N-terminal plant-type" evidence="13">
    <location>
        <begin position="41"/>
        <end position="77"/>
    </location>
</feature>
<evidence type="ECO:0000256" key="3">
    <source>
        <dbReference type="ARBA" id="ARBA00022475"/>
    </source>
</evidence>
<keyword evidence="3" id="KW-1003">Cell membrane</keyword>
<dbReference type="AlphaFoldDB" id="A0AAD4JHA8"/>
<evidence type="ECO:0000256" key="8">
    <source>
        <dbReference type="ARBA" id="ARBA00022989"/>
    </source>
</evidence>
<dbReference type="InterPro" id="IPR003591">
    <property type="entry name" value="Leu-rich_rpt_typical-subtyp"/>
</dbReference>
<organism evidence="14 15">
    <name type="scientific">Perilla frutescens var. hirtella</name>
    <name type="common">Perilla citriodora</name>
    <name type="synonym">Perilla setoyensis</name>
    <dbReference type="NCBI Taxonomy" id="608512"/>
    <lineage>
        <taxon>Eukaryota</taxon>
        <taxon>Viridiplantae</taxon>
        <taxon>Streptophyta</taxon>
        <taxon>Embryophyta</taxon>
        <taxon>Tracheophyta</taxon>
        <taxon>Spermatophyta</taxon>
        <taxon>Magnoliopsida</taxon>
        <taxon>eudicotyledons</taxon>
        <taxon>Gunneridae</taxon>
        <taxon>Pentapetalae</taxon>
        <taxon>asterids</taxon>
        <taxon>lamiids</taxon>
        <taxon>Lamiales</taxon>
        <taxon>Lamiaceae</taxon>
        <taxon>Nepetoideae</taxon>
        <taxon>Elsholtzieae</taxon>
        <taxon>Perilla</taxon>
    </lineage>
</organism>
<dbReference type="Pfam" id="PF12799">
    <property type="entry name" value="LRR_4"/>
    <property type="match status" value="1"/>
</dbReference>
<dbReference type="FunFam" id="3.80.10.10:FF:000213">
    <property type="entry name" value="Tyrosine-sulfated glycopeptide receptor 1"/>
    <property type="match status" value="1"/>
</dbReference>
<dbReference type="InterPro" id="IPR025875">
    <property type="entry name" value="Leu-rich_rpt_4"/>
</dbReference>
<evidence type="ECO:0000256" key="9">
    <source>
        <dbReference type="ARBA" id="ARBA00023136"/>
    </source>
</evidence>
<dbReference type="Pfam" id="PF13855">
    <property type="entry name" value="LRR_8"/>
    <property type="match status" value="1"/>
</dbReference>
<comment type="similarity">
    <text evidence="2">Belongs to the RLP family.</text>
</comment>
<dbReference type="SMART" id="SM00369">
    <property type="entry name" value="LRR_TYP"/>
    <property type="match status" value="9"/>
</dbReference>
<evidence type="ECO:0000313" key="14">
    <source>
        <dbReference type="EMBL" id="KAH6833085.1"/>
    </source>
</evidence>
<evidence type="ECO:0000256" key="2">
    <source>
        <dbReference type="ARBA" id="ARBA00009592"/>
    </source>
</evidence>
<dbReference type="Gene3D" id="3.80.10.10">
    <property type="entry name" value="Ribonuclease Inhibitor"/>
    <property type="match status" value="4"/>
</dbReference>